<keyword evidence="1 2" id="KW-0539">Nucleus</keyword>
<evidence type="ECO:0000313" key="5">
    <source>
        <dbReference type="EMBL" id="WZN58833.1"/>
    </source>
</evidence>
<reference evidence="5 6" key="1">
    <citation type="submission" date="2024-03" db="EMBL/GenBank/DDBJ databases">
        <title>Complete genome sequence of the green alga Chloropicon roscoffensis RCC1871.</title>
        <authorList>
            <person name="Lemieux C."/>
            <person name="Pombert J.-F."/>
            <person name="Otis C."/>
            <person name="Turmel M."/>
        </authorList>
    </citation>
    <scope>NUCLEOTIDE SEQUENCE [LARGE SCALE GENOMIC DNA]</scope>
    <source>
        <strain evidence="5 6">RCC1871</strain>
    </source>
</reference>
<dbReference type="SUPFAM" id="SSF46689">
    <property type="entry name" value="Homeodomain-like"/>
    <property type="match status" value="1"/>
</dbReference>
<dbReference type="Proteomes" id="UP001472866">
    <property type="component" value="Chromosome 01"/>
</dbReference>
<dbReference type="GO" id="GO:0003677">
    <property type="term" value="F:DNA binding"/>
    <property type="evidence" value="ECO:0007669"/>
    <property type="project" value="UniProtKB-UniRule"/>
</dbReference>
<organism evidence="5 6">
    <name type="scientific">Chloropicon roscoffensis</name>
    <dbReference type="NCBI Taxonomy" id="1461544"/>
    <lineage>
        <taxon>Eukaryota</taxon>
        <taxon>Viridiplantae</taxon>
        <taxon>Chlorophyta</taxon>
        <taxon>Chloropicophyceae</taxon>
        <taxon>Chloropicales</taxon>
        <taxon>Chloropicaceae</taxon>
        <taxon>Chloropicon</taxon>
    </lineage>
</organism>
<evidence type="ECO:0000313" key="6">
    <source>
        <dbReference type="Proteomes" id="UP001472866"/>
    </source>
</evidence>
<dbReference type="EMBL" id="CP151501">
    <property type="protein sequence ID" value="WZN58833.1"/>
    <property type="molecule type" value="Genomic_DNA"/>
</dbReference>
<comment type="subcellular location">
    <subcellularLocation>
        <location evidence="1 2">Nucleus</location>
    </subcellularLocation>
</comment>
<dbReference type="CDD" id="cd00086">
    <property type="entry name" value="homeodomain"/>
    <property type="match status" value="1"/>
</dbReference>
<keyword evidence="6" id="KW-1185">Reference proteome</keyword>
<feature type="compositionally biased region" description="Low complexity" evidence="3">
    <location>
        <begin position="1"/>
        <end position="27"/>
    </location>
</feature>
<proteinExistence type="predicted"/>
<evidence type="ECO:0000259" key="4">
    <source>
        <dbReference type="PROSITE" id="PS50071"/>
    </source>
</evidence>
<dbReference type="Pfam" id="PF00046">
    <property type="entry name" value="Homeodomain"/>
    <property type="match status" value="1"/>
</dbReference>
<evidence type="ECO:0000256" key="3">
    <source>
        <dbReference type="SAM" id="MobiDB-lite"/>
    </source>
</evidence>
<dbReference type="GO" id="GO:0005634">
    <property type="term" value="C:nucleus"/>
    <property type="evidence" value="ECO:0007669"/>
    <property type="project" value="UniProtKB-SubCell"/>
</dbReference>
<feature type="domain" description="Homeobox" evidence="4">
    <location>
        <begin position="67"/>
        <end position="119"/>
    </location>
</feature>
<gene>
    <name evidence="5" type="ORF">HKI87_01g03570</name>
</gene>
<feature type="DNA-binding region" description="Homeobox" evidence="1">
    <location>
        <begin position="69"/>
        <end position="120"/>
    </location>
</feature>
<keyword evidence="1 2" id="KW-0371">Homeobox</keyword>
<dbReference type="PROSITE" id="PS50071">
    <property type="entry name" value="HOMEOBOX_2"/>
    <property type="match status" value="1"/>
</dbReference>
<name>A0AAX4NYD0_9CHLO</name>
<keyword evidence="1 2" id="KW-0238">DNA-binding</keyword>
<evidence type="ECO:0000256" key="2">
    <source>
        <dbReference type="RuleBase" id="RU000682"/>
    </source>
</evidence>
<dbReference type="AlphaFoldDB" id="A0AAX4NYD0"/>
<feature type="region of interest" description="Disordered" evidence="3">
    <location>
        <begin position="1"/>
        <end position="32"/>
    </location>
</feature>
<dbReference type="Gene3D" id="1.10.10.60">
    <property type="entry name" value="Homeodomain-like"/>
    <property type="match status" value="1"/>
</dbReference>
<dbReference type="InterPro" id="IPR001356">
    <property type="entry name" value="HD"/>
</dbReference>
<accession>A0AAX4NYD0</accession>
<dbReference type="InterPro" id="IPR009057">
    <property type="entry name" value="Homeodomain-like_sf"/>
</dbReference>
<evidence type="ECO:0000256" key="1">
    <source>
        <dbReference type="PROSITE-ProRule" id="PRU00108"/>
    </source>
</evidence>
<sequence length="211" mass="23348">MTPEPKSTTATSSATKAAAKPKPQAQADRPAVASPLEVALSCLEKPKTVSKSAAVMEVDTHCEAPNRYTNYQVAVLTSAYEVTVKPTRAQHKALAKALDLTEKQSKIWFQNKRQRQRNALEMSTHVGIREEIAEMLETLQKAQYKSHILEIENQGLNSDLKRKAAQLEELEALTMVLQSGLLGPALDLAQEGREFKRPKRIQEIQSCVAAQ</sequence>
<dbReference type="SMART" id="SM00389">
    <property type="entry name" value="HOX"/>
    <property type="match status" value="1"/>
</dbReference>
<protein>
    <submittedName>
        <fullName evidence="5">Homeobox domain-containing protein</fullName>
    </submittedName>
</protein>